<evidence type="ECO:0000259" key="1">
    <source>
        <dbReference type="Pfam" id="PF18007"/>
    </source>
</evidence>
<comment type="caution">
    <text evidence="3">The sequence shown here is derived from an EMBL/GenBank/DDBJ whole genome shotgun (WGS) entry which is preliminary data.</text>
</comment>
<name>A0A917QLZ4_9NOCA</name>
<protein>
    <recommendedName>
        <fullName evidence="5">Rv3651-like N-terminal domain-containing protein</fullName>
    </recommendedName>
</protein>
<reference evidence="3" key="2">
    <citation type="submission" date="2020-09" db="EMBL/GenBank/DDBJ databases">
        <authorList>
            <person name="Sun Q."/>
            <person name="Zhou Y."/>
        </authorList>
    </citation>
    <scope>NUCLEOTIDE SEQUENCE</scope>
    <source>
        <strain evidence="3">CGMCC 4.7278</strain>
    </source>
</reference>
<evidence type="ECO:0000313" key="4">
    <source>
        <dbReference type="Proteomes" id="UP000612956"/>
    </source>
</evidence>
<dbReference type="Pfam" id="PF18007">
    <property type="entry name" value="Rv3651-like_N"/>
    <property type="match status" value="1"/>
</dbReference>
<dbReference type="Pfam" id="PF21043">
    <property type="entry name" value="Rv3651-like_C"/>
    <property type="match status" value="1"/>
</dbReference>
<evidence type="ECO:0008006" key="5">
    <source>
        <dbReference type="Google" id="ProtNLM"/>
    </source>
</evidence>
<organism evidence="3 4">
    <name type="scientific">Nocardia camponoti</name>
    <dbReference type="NCBI Taxonomy" id="1616106"/>
    <lineage>
        <taxon>Bacteria</taxon>
        <taxon>Bacillati</taxon>
        <taxon>Actinomycetota</taxon>
        <taxon>Actinomycetes</taxon>
        <taxon>Mycobacteriales</taxon>
        <taxon>Nocardiaceae</taxon>
        <taxon>Nocardia</taxon>
    </lineage>
</organism>
<dbReference type="EMBL" id="BMMW01000003">
    <property type="protein sequence ID" value="GGK57267.1"/>
    <property type="molecule type" value="Genomic_DNA"/>
</dbReference>
<evidence type="ECO:0000259" key="2">
    <source>
        <dbReference type="Pfam" id="PF21043"/>
    </source>
</evidence>
<feature type="domain" description="Rv3651-like C-terminal" evidence="2">
    <location>
        <begin position="217"/>
        <end position="298"/>
    </location>
</feature>
<gene>
    <name evidence="3" type="ORF">GCM10011591_31760</name>
</gene>
<feature type="domain" description="Rv3651-like N-terminal" evidence="1">
    <location>
        <begin position="6"/>
        <end position="98"/>
    </location>
</feature>
<dbReference type="InterPro" id="IPR048578">
    <property type="entry name" value="Rv3651-like_C"/>
</dbReference>
<dbReference type="RefSeq" id="WP_188829790.1">
    <property type="nucleotide sequence ID" value="NZ_BMMW01000003.1"/>
</dbReference>
<proteinExistence type="predicted"/>
<evidence type="ECO:0000313" key="3">
    <source>
        <dbReference type="EMBL" id="GGK57267.1"/>
    </source>
</evidence>
<reference evidence="3" key="1">
    <citation type="journal article" date="2014" name="Int. J. Syst. Evol. Microbiol.">
        <title>Complete genome sequence of Corynebacterium casei LMG S-19264T (=DSM 44701T), isolated from a smear-ripened cheese.</title>
        <authorList>
            <consortium name="US DOE Joint Genome Institute (JGI-PGF)"/>
            <person name="Walter F."/>
            <person name="Albersmeier A."/>
            <person name="Kalinowski J."/>
            <person name="Ruckert C."/>
        </authorList>
    </citation>
    <scope>NUCLEOTIDE SEQUENCE</scope>
    <source>
        <strain evidence="3">CGMCC 4.7278</strain>
    </source>
</reference>
<accession>A0A917QLZ4</accession>
<sequence length="321" mass="35465">MIIARWQLVETLGAPDTWSILASGTEPRDWTSYQRAVPARLQRIVAAAYESGQPVEVILPKSRHPWSELRMRAVPVGWPGEPTLAVRVGVGDVADDLPAAPFLVNSRTRIVQTLPEGLGPHFSTGLVEFRGAEPFERVERFDGDLDFLATLGRSTPNSRWSGIATVYSAIGPRSLLIATRNGPDRYSWRGLVIDVTDSVAPQQKSFEAATLDLLRATQPDLYLLILDTAQLRQVRWVSEPVPNLRWRGVDEREMVHPDDRARVAEIRTRILNGDKRAGVRDLRLSTESGGWLTADVEVSPLPGGGRDDIPAFVLAQVQVTG</sequence>
<dbReference type="AlphaFoldDB" id="A0A917QLZ4"/>
<dbReference type="InterPro" id="IPR041458">
    <property type="entry name" value="Rv3651-like_N"/>
</dbReference>
<dbReference type="Proteomes" id="UP000612956">
    <property type="component" value="Unassembled WGS sequence"/>
</dbReference>
<keyword evidence="4" id="KW-1185">Reference proteome</keyword>